<protein>
    <submittedName>
        <fullName evidence="8">Anaerobic dimethyl sulfoxide reductase chain B</fullName>
    </submittedName>
</protein>
<dbReference type="PROSITE" id="PS51379">
    <property type="entry name" value="4FE4S_FER_2"/>
    <property type="match status" value="4"/>
</dbReference>
<evidence type="ECO:0000313" key="9">
    <source>
        <dbReference type="Proteomes" id="UP000207598"/>
    </source>
</evidence>
<organism evidence="8 9">
    <name type="scientific">Maliponia aquimaris</name>
    <dbReference type="NCBI Taxonomy" id="1673631"/>
    <lineage>
        <taxon>Bacteria</taxon>
        <taxon>Pseudomonadati</taxon>
        <taxon>Pseudomonadota</taxon>
        <taxon>Alphaproteobacteria</taxon>
        <taxon>Rhodobacterales</taxon>
        <taxon>Paracoccaceae</taxon>
        <taxon>Maliponia</taxon>
    </lineage>
</organism>
<dbReference type="Proteomes" id="UP000207598">
    <property type="component" value="Unassembled WGS sequence"/>
</dbReference>
<dbReference type="SUPFAM" id="SSF54862">
    <property type="entry name" value="4Fe-4S ferredoxins"/>
    <property type="match status" value="1"/>
</dbReference>
<keyword evidence="2" id="KW-0004">4Fe-4S</keyword>
<evidence type="ECO:0000256" key="3">
    <source>
        <dbReference type="ARBA" id="ARBA00022723"/>
    </source>
</evidence>
<dbReference type="Pfam" id="PF12837">
    <property type="entry name" value="Fer4_6"/>
    <property type="match status" value="1"/>
</dbReference>
<keyword evidence="4" id="KW-0249">Electron transport</keyword>
<keyword evidence="9" id="KW-1185">Reference proteome</keyword>
<accession>A0A238L103</accession>
<feature type="domain" description="4Fe-4S ferredoxin-type" evidence="7">
    <location>
        <begin position="106"/>
        <end position="135"/>
    </location>
</feature>
<sequence length="163" mass="17558">MLKSLVIDPGKCTGCKQCEMACSYENEGVFNPSKSRIRVFDFHEDARFVPYTCTQCDEAWCQQACPVNAITTDKLGVKVVHDNLCVGCKVCTIACPFGTINYNASTGKVVKCDLCGGNPACADACPTDAITFRDMEQTGFDKMKLWATKTASGTESSGPNVPA</sequence>
<dbReference type="GO" id="GO:0046872">
    <property type="term" value="F:metal ion binding"/>
    <property type="evidence" value="ECO:0007669"/>
    <property type="project" value="UniProtKB-KW"/>
</dbReference>
<proteinExistence type="predicted"/>
<dbReference type="PANTHER" id="PTHR42859:SF10">
    <property type="entry name" value="DIMETHYLSULFOXIDE REDUCTASE CHAIN B"/>
    <property type="match status" value="1"/>
</dbReference>
<keyword evidence="1" id="KW-0813">Transport</keyword>
<dbReference type="GO" id="GO:0051539">
    <property type="term" value="F:4 iron, 4 sulfur cluster binding"/>
    <property type="evidence" value="ECO:0007669"/>
    <property type="project" value="UniProtKB-KW"/>
</dbReference>
<evidence type="ECO:0000313" key="8">
    <source>
        <dbReference type="EMBL" id="SMX48102.1"/>
    </source>
</evidence>
<dbReference type="InterPro" id="IPR050294">
    <property type="entry name" value="RnfB_subfamily"/>
</dbReference>
<gene>
    <name evidence="8" type="primary">dmsB</name>
    <name evidence="8" type="ORF">MAA8898_03860</name>
</gene>
<dbReference type="OrthoDB" id="9779457at2"/>
<feature type="domain" description="4Fe-4S ferredoxin-type" evidence="7">
    <location>
        <begin position="44"/>
        <end position="75"/>
    </location>
</feature>
<evidence type="ECO:0000256" key="1">
    <source>
        <dbReference type="ARBA" id="ARBA00022448"/>
    </source>
</evidence>
<dbReference type="InterPro" id="IPR017896">
    <property type="entry name" value="4Fe4S_Fe-S-bd"/>
</dbReference>
<feature type="domain" description="4Fe-4S ferredoxin-type" evidence="7">
    <location>
        <begin position="76"/>
        <end position="105"/>
    </location>
</feature>
<evidence type="ECO:0000256" key="4">
    <source>
        <dbReference type="ARBA" id="ARBA00022982"/>
    </source>
</evidence>
<dbReference type="PANTHER" id="PTHR42859">
    <property type="entry name" value="OXIDOREDUCTASE"/>
    <property type="match status" value="1"/>
</dbReference>
<evidence type="ECO:0000256" key="2">
    <source>
        <dbReference type="ARBA" id="ARBA00022485"/>
    </source>
</evidence>
<feature type="domain" description="4Fe-4S ferredoxin-type" evidence="7">
    <location>
        <begin position="3"/>
        <end position="32"/>
    </location>
</feature>
<name>A0A238L103_9RHOB</name>
<dbReference type="CDD" id="cd10550">
    <property type="entry name" value="DMSOR_beta_like"/>
    <property type="match status" value="1"/>
</dbReference>
<dbReference type="Gene3D" id="3.30.70.20">
    <property type="match status" value="2"/>
</dbReference>
<reference evidence="8 9" key="1">
    <citation type="submission" date="2017-05" db="EMBL/GenBank/DDBJ databases">
        <authorList>
            <person name="Song R."/>
            <person name="Chenine A.L."/>
            <person name="Ruprecht R.M."/>
        </authorList>
    </citation>
    <scope>NUCLEOTIDE SEQUENCE [LARGE SCALE GENOMIC DNA]</scope>
    <source>
        <strain evidence="8 9">CECT 8898</strain>
    </source>
</reference>
<dbReference type="InterPro" id="IPR017900">
    <property type="entry name" value="4Fe4S_Fe_S_CS"/>
</dbReference>
<dbReference type="PROSITE" id="PS00198">
    <property type="entry name" value="4FE4S_FER_1"/>
    <property type="match status" value="1"/>
</dbReference>
<dbReference type="EMBL" id="FXYF01000012">
    <property type="protein sequence ID" value="SMX48102.1"/>
    <property type="molecule type" value="Genomic_DNA"/>
</dbReference>
<evidence type="ECO:0000259" key="7">
    <source>
        <dbReference type="PROSITE" id="PS51379"/>
    </source>
</evidence>
<evidence type="ECO:0000256" key="5">
    <source>
        <dbReference type="ARBA" id="ARBA00023004"/>
    </source>
</evidence>
<keyword evidence="6" id="KW-0411">Iron-sulfur</keyword>
<dbReference type="Pfam" id="PF13247">
    <property type="entry name" value="Fer4_11"/>
    <property type="match status" value="1"/>
</dbReference>
<dbReference type="RefSeq" id="WP_094022628.1">
    <property type="nucleotide sequence ID" value="NZ_FXYF01000012.1"/>
</dbReference>
<keyword evidence="5" id="KW-0408">Iron</keyword>
<evidence type="ECO:0000256" key="6">
    <source>
        <dbReference type="ARBA" id="ARBA00023014"/>
    </source>
</evidence>
<keyword evidence="3" id="KW-0479">Metal-binding</keyword>
<dbReference type="AlphaFoldDB" id="A0A238L103"/>